<dbReference type="GO" id="GO:0043130">
    <property type="term" value="F:ubiquitin binding"/>
    <property type="evidence" value="ECO:0007669"/>
    <property type="project" value="TreeGrafter"/>
</dbReference>
<evidence type="ECO:0000256" key="5">
    <source>
        <dbReference type="ARBA" id="ARBA00059434"/>
    </source>
</evidence>
<dbReference type="InterPro" id="IPR036241">
    <property type="entry name" value="NSFL1C_SEP_dom_sf"/>
</dbReference>
<dbReference type="FunFam" id="3.30.420.210:FF:000003">
    <property type="entry name" value="UBX domain protein 11"/>
    <property type="match status" value="1"/>
</dbReference>
<dbReference type="Pfam" id="PF08059">
    <property type="entry name" value="SEP"/>
    <property type="match status" value="1"/>
</dbReference>
<keyword evidence="12" id="KW-1185">Reference proteome</keyword>
<evidence type="ECO:0000256" key="3">
    <source>
        <dbReference type="ARBA" id="ARBA00023054"/>
    </source>
</evidence>
<dbReference type="OrthoDB" id="25887at2759"/>
<accession>A0A482XF93</accession>
<dbReference type="EMBL" id="QKKF02010319">
    <property type="protein sequence ID" value="RZF44705.1"/>
    <property type="molecule type" value="Genomic_DNA"/>
</dbReference>
<evidence type="ECO:0000256" key="2">
    <source>
        <dbReference type="ARBA" id="ARBA00022490"/>
    </source>
</evidence>
<dbReference type="AlphaFoldDB" id="A0A482XF93"/>
<evidence type="ECO:0000256" key="9">
    <source>
        <dbReference type="ARBA" id="ARBA00081109"/>
    </source>
</evidence>
<feature type="domain" description="SEP" evidence="10">
    <location>
        <begin position="233"/>
        <end position="297"/>
    </location>
</feature>
<proteinExistence type="predicted"/>
<organism evidence="11 12">
    <name type="scientific">Laodelphax striatellus</name>
    <name type="common">Small brown planthopper</name>
    <name type="synonym">Delphax striatella</name>
    <dbReference type="NCBI Taxonomy" id="195883"/>
    <lineage>
        <taxon>Eukaryota</taxon>
        <taxon>Metazoa</taxon>
        <taxon>Ecdysozoa</taxon>
        <taxon>Arthropoda</taxon>
        <taxon>Hexapoda</taxon>
        <taxon>Insecta</taxon>
        <taxon>Pterygota</taxon>
        <taxon>Neoptera</taxon>
        <taxon>Paraneoptera</taxon>
        <taxon>Hemiptera</taxon>
        <taxon>Auchenorrhyncha</taxon>
        <taxon>Fulgoroidea</taxon>
        <taxon>Delphacidae</taxon>
        <taxon>Criomorphinae</taxon>
        <taxon>Laodelphax</taxon>
    </lineage>
</organism>
<evidence type="ECO:0000256" key="8">
    <source>
        <dbReference type="ARBA" id="ARBA00075811"/>
    </source>
</evidence>
<dbReference type="GO" id="GO:0005856">
    <property type="term" value="C:cytoskeleton"/>
    <property type="evidence" value="ECO:0007669"/>
    <property type="project" value="UniProtKB-SubCell"/>
</dbReference>
<comment type="function">
    <text evidence="5">May be involved in the reorganization of actin cytoskeleton mediated by RND1, RND2 and RND3. Promotes RHOA activation mediated by GNA12 and GNA13.</text>
</comment>
<dbReference type="InParanoid" id="A0A482XF93"/>
<sequence>MASNLHLPKTSEQIDDKISEMRAFENQSKPQWKGLSNGTAIAKNQSCKSKLVPIPYSEAKVHSGVSPAYREMDGKGLEAIKGMAFFKLKAQEYKKRLKSLMVVMNNKHLEISRLKKKVEALETGQNPRSASRSQILSEDMITLIDTVENLGDRLLELEEFIKKNLSRRISDKYKLNDPTSDSISNEDIEDSSNSRLCDESFDLIISQIAEMNQEAGEIHVYHSTQTGATFQKCNSLSLILYANGFSIEGSRFRQYWERSAQQFIKDIVDGFYPSEFQAQFPRGIVLNVEDKRTVYFNDNNHASFRGKGLRLNSDFEEKIGSGESSISPLKCSYRDSKSDKNNQCITLQTSFGDTTIKNGEIFRKEKTGSISLPKITARYLNKNKKHTSSAVQLKIVSAQDRNCVFMLTMDTSQTISELKSYLPEDLRHQKIMIYKDSCRSEILEDCSMTLKHYGIDKNALLILR</sequence>
<dbReference type="PANTHER" id="PTHR23333">
    <property type="entry name" value="UBX DOMAIN CONTAINING PROTEIN"/>
    <property type="match status" value="1"/>
</dbReference>
<dbReference type="InterPro" id="IPR012989">
    <property type="entry name" value="SEP_domain"/>
</dbReference>
<evidence type="ECO:0000256" key="1">
    <source>
        <dbReference type="ARBA" id="ARBA00004245"/>
    </source>
</evidence>
<reference evidence="11 12" key="1">
    <citation type="journal article" date="2017" name="Gigascience">
        <title>Genome sequence of the small brown planthopper, Laodelphax striatellus.</title>
        <authorList>
            <person name="Zhu J."/>
            <person name="Jiang F."/>
            <person name="Wang X."/>
            <person name="Yang P."/>
            <person name="Bao Y."/>
            <person name="Zhao W."/>
            <person name="Wang W."/>
            <person name="Lu H."/>
            <person name="Wang Q."/>
            <person name="Cui N."/>
            <person name="Li J."/>
            <person name="Chen X."/>
            <person name="Luo L."/>
            <person name="Yu J."/>
            <person name="Kang L."/>
            <person name="Cui F."/>
        </authorList>
    </citation>
    <scope>NUCLEOTIDE SEQUENCE [LARGE SCALE GENOMIC DNA]</scope>
    <source>
        <strain evidence="11">Lst14</strain>
    </source>
</reference>
<dbReference type="SUPFAM" id="SSF102848">
    <property type="entry name" value="NSFL1 (p97 ATPase) cofactor p47, SEP domain"/>
    <property type="match status" value="1"/>
</dbReference>
<keyword evidence="2" id="KW-0963">Cytoplasm</keyword>
<comment type="subcellular location">
    <subcellularLocation>
        <location evidence="1">Cytoplasm</location>
        <location evidence="1">Cytoskeleton</location>
    </subcellularLocation>
</comment>
<dbReference type="Gene3D" id="3.30.420.210">
    <property type="entry name" value="SEP domain"/>
    <property type="match status" value="1"/>
</dbReference>
<dbReference type="PROSITE" id="PS51399">
    <property type="entry name" value="SEP"/>
    <property type="match status" value="1"/>
</dbReference>
<dbReference type="GO" id="GO:0043161">
    <property type="term" value="P:proteasome-mediated ubiquitin-dependent protein catabolic process"/>
    <property type="evidence" value="ECO:0007669"/>
    <property type="project" value="TreeGrafter"/>
</dbReference>
<keyword evidence="4" id="KW-0206">Cytoskeleton</keyword>
<dbReference type="PANTHER" id="PTHR23333:SF4">
    <property type="entry name" value="UBX DOMAIN-CONTAINING PROTEIN 11"/>
    <property type="match status" value="1"/>
</dbReference>
<evidence type="ECO:0000313" key="11">
    <source>
        <dbReference type="EMBL" id="RZF44705.1"/>
    </source>
</evidence>
<evidence type="ECO:0000256" key="4">
    <source>
        <dbReference type="ARBA" id="ARBA00023212"/>
    </source>
</evidence>
<name>A0A482XF93_LAOST</name>
<dbReference type="STRING" id="195883.A0A482XF93"/>
<evidence type="ECO:0000256" key="7">
    <source>
        <dbReference type="ARBA" id="ARBA00073759"/>
    </source>
</evidence>
<comment type="subunit">
    <text evidence="6">Interacts with GNA12, GNA13, RND1, RND2 and RND3.</text>
</comment>
<evidence type="ECO:0000256" key="6">
    <source>
        <dbReference type="ARBA" id="ARBA00062345"/>
    </source>
</evidence>
<dbReference type="Proteomes" id="UP000291343">
    <property type="component" value="Unassembled WGS sequence"/>
</dbReference>
<protein>
    <recommendedName>
        <fullName evidence="7">UBX domain-containing protein 11</fullName>
    </recommendedName>
    <alternativeName>
        <fullName evidence="9">Socius</fullName>
    </alternativeName>
    <alternativeName>
        <fullName evidence="8">UBX domain-containing protein 5</fullName>
    </alternativeName>
</protein>
<evidence type="ECO:0000313" key="12">
    <source>
        <dbReference type="Proteomes" id="UP000291343"/>
    </source>
</evidence>
<gene>
    <name evidence="11" type="ORF">LSTR_LSTR000657</name>
</gene>
<comment type="caution">
    <text evidence="11">The sequence shown here is derived from an EMBL/GenBank/DDBJ whole genome shotgun (WGS) entry which is preliminary data.</text>
</comment>
<evidence type="ECO:0000259" key="10">
    <source>
        <dbReference type="PROSITE" id="PS51399"/>
    </source>
</evidence>
<keyword evidence="3" id="KW-0175">Coiled coil</keyword>